<evidence type="ECO:0000256" key="6">
    <source>
        <dbReference type="PROSITE-ProRule" id="PRU00782"/>
    </source>
</evidence>
<keyword evidence="6" id="KW-0505">Motor protein</keyword>
<dbReference type="Gene3D" id="1.20.58.530">
    <property type="match status" value="1"/>
</dbReference>
<organism evidence="8 9">
    <name type="scientific">Dibothriocephalus latus</name>
    <name type="common">Fish tapeworm</name>
    <name type="synonym">Diphyllobothrium latum</name>
    <dbReference type="NCBI Taxonomy" id="60516"/>
    <lineage>
        <taxon>Eukaryota</taxon>
        <taxon>Metazoa</taxon>
        <taxon>Spiralia</taxon>
        <taxon>Lophotrochozoa</taxon>
        <taxon>Platyhelminthes</taxon>
        <taxon>Cestoda</taxon>
        <taxon>Eucestoda</taxon>
        <taxon>Diphyllobothriidea</taxon>
        <taxon>Diphyllobothriidae</taxon>
        <taxon>Dibothriocephalus</taxon>
    </lineage>
</organism>
<dbReference type="GO" id="GO:0005737">
    <property type="term" value="C:cytoplasm"/>
    <property type="evidence" value="ECO:0007669"/>
    <property type="project" value="TreeGrafter"/>
</dbReference>
<comment type="similarity">
    <text evidence="1 6">Belongs to the TRAFAC class myosin-kinesin ATPase superfamily. Myosin family.</text>
</comment>
<keyword evidence="4" id="KW-0175">Coiled coil</keyword>
<gene>
    <name evidence="8" type="ORF">DILT_LOCUS15050</name>
</gene>
<keyword evidence="6" id="KW-0518">Myosin</keyword>
<keyword evidence="2" id="KW-0547">Nucleotide-binding</keyword>
<dbReference type="PROSITE" id="PS51456">
    <property type="entry name" value="MYOSIN_MOTOR"/>
    <property type="match status" value="1"/>
</dbReference>
<evidence type="ECO:0000256" key="2">
    <source>
        <dbReference type="ARBA" id="ARBA00022741"/>
    </source>
</evidence>
<dbReference type="GO" id="GO:0007015">
    <property type="term" value="P:actin filament organization"/>
    <property type="evidence" value="ECO:0007669"/>
    <property type="project" value="TreeGrafter"/>
</dbReference>
<evidence type="ECO:0000256" key="3">
    <source>
        <dbReference type="ARBA" id="ARBA00022840"/>
    </source>
</evidence>
<dbReference type="InterPro" id="IPR027417">
    <property type="entry name" value="P-loop_NTPase"/>
</dbReference>
<dbReference type="OrthoDB" id="10254995at2759"/>
<dbReference type="AlphaFoldDB" id="A0A3P7Q6V3"/>
<keyword evidence="3" id="KW-0067">ATP-binding</keyword>
<dbReference type="PANTHER" id="PTHR13140">
    <property type="entry name" value="MYOSIN"/>
    <property type="match status" value="1"/>
</dbReference>
<reference evidence="8 9" key="1">
    <citation type="submission" date="2018-11" db="EMBL/GenBank/DDBJ databases">
        <authorList>
            <consortium name="Pathogen Informatics"/>
        </authorList>
    </citation>
    <scope>NUCLEOTIDE SEQUENCE [LARGE SCALE GENOMIC DNA]</scope>
</reference>
<dbReference type="InterPro" id="IPR001609">
    <property type="entry name" value="Myosin_head_motor_dom-like"/>
</dbReference>
<dbReference type="EMBL" id="UYRU01077063">
    <property type="protein sequence ID" value="VDN27672.1"/>
    <property type="molecule type" value="Genomic_DNA"/>
</dbReference>
<proteinExistence type="inferred from homology"/>
<dbReference type="GO" id="GO:0016020">
    <property type="term" value="C:membrane"/>
    <property type="evidence" value="ECO:0007669"/>
    <property type="project" value="TreeGrafter"/>
</dbReference>
<dbReference type="Pfam" id="PF00063">
    <property type="entry name" value="Myosin_head"/>
    <property type="match status" value="1"/>
</dbReference>
<dbReference type="PANTHER" id="PTHR13140:SF857">
    <property type="entry name" value="MYOSIN-11"/>
    <property type="match status" value="1"/>
</dbReference>
<evidence type="ECO:0000259" key="7">
    <source>
        <dbReference type="PROSITE" id="PS51456"/>
    </source>
</evidence>
<dbReference type="SUPFAM" id="SSF52540">
    <property type="entry name" value="P-loop containing nucleoside triphosphate hydrolases"/>
    <property type="match status" value="1"/>
</dbReference>
<evidence type="ECO:0000256" key="4">
    <source>
        <dbReference type="ARBA" id="ARBA00023054"/>
    </source>
</evidence>
<keyword evidence="9" id="KW-1185">Reference proteome</keyword>
<feature type="non-terminal residue" evidence="8">
    <location>
        <position position="114"/>
    </location>
</feature>
<dbReference type="GO" id="GO:0051015">
    <property type="term" value="F:actin filament binding"/>
    <property type="evidence" value="ECO:0007669"/>
    <property type="project" value="TreeGrafter"/>
</dbReference>
<dbReference type="GO" id="GO:0016459">
    <property type="term" value="C:myosin complex"/>
    <property type="evidence" value="ECO:0007669"/>
    <property type="project" value="UniProtKB-KW"/>
</dbReference>
<evidence type="ECO:0000313" key="9">
    <source>
        <dbReference type="Proteomes" id="UP000281553"/>
    </source>
</evidence>
<evidence type="ECO:0000313" key="8">
    <source>
        <dbReference type="EMBL" id="VDN27672.1"/>
    </source>
</evidence>
<comment type="caution">
    <text evidence="6">Lacks conserved residue(s) required for the propagation of feature annotation.</text>
</comment>
<dbReference type="GO" id="GO:0005524">
    <property type="term" value="F:ATP binding"/>
    <property type="evidence" value="ECO:0007669"/>
    <property type="project" value="UniProtKB-KW"/>
</dbReference>
<sequence>MFDKNHDHVTYFEICINPSTEMEMCFLAPKRPLHIMRASAPVGILALLDEECFFPKATDKSFVEKLFKQQENNTKLCKPEFRSVSDFGVFHYAGRVDYQAAQWLTKNMDPLNDN</sequence>
<dbReference type="GO" id="GO:0000146">
    <property type="term" value="F:microfilament motor activity"/>
    <property type="evidence" value="ECO:0007669"/>
    <property type="project" value="TreeGrafter"/>
</dbReference>
<evidence type="ECO:0000256" key="5">
    <source>
        <dbReference type="ARBA" id="ARBA00023203"/>
    </source>
</evidence>
<accession>A0A3P7Q6V3</accession>
<keyword evidence="5 6" id="KW-0009">Actin-binding</keyword>
<dbReference type="Proteomes" id="UP000281553">
    <property type="component" value="Unassembled WGS sequence"/>
</dbReference>
<protein>
    <recommendedName>
        <fullName evidence="7">Myosin motor domain-containing protein</fullName>
    </recommendedName>
</protein>
<evidence type="ECO:0000256" key="1">
    <source>
        <dbReference type="ARBA" id="ARBA00008314"/>
    </source>
</evidence>
<feature type="domain" description="Myosin motor" evidence="7">
    <location>
        <begin position="1"/>
        <end position="114"/>
    </location>
</feature>
<name>A0A3P7Q6V3_DIBLA</name>